<dbReference type="InterPro" id="IPR032466">
    <property type="entry name" value="Metal_Hydrolase"/>
</dbReference>
<dbReference type="OrthoDB" id="10266980at2759"/>
<dbReference type="Gene3D" id="3.20.20.140">
    <property type="entry name" value="Metal-dependent hydrolases"/>
    <property type="match status" value="1"/>
</dbReference>
<dbReference type="InterPro" id="IPR052349">
    <property type="entry name" value="Metallo-hydrolase_Enzymes"/>
</dbReference>
<proteinExistence type="predicted"/>
<dbReference type="EMBL" id="MU254248">
    <property type="protein sequence ID" value="KAG9241224.1"/>
    <property type="molecule type" value="Genomic_DNA"/>
</dbReference>
<dbReference type="Proteomes" id="UP000887226">
    <property type="component" value="Unassembled WGS sequence"/>
</dbReference>
<evidence type="ECO:0000313" key="2">
    <source>
        <dbReference type="Proteomes" id="UP000887226"/>
    </source>
</evidence>
<protein>
    <recommendedName>
        <fullName evidence="3">Cytosine deaminase</fullName>
    </recommendedName>
</protein>
<comment type="caution">
    <text evidence="1">The sequence shown here is derived from an EMBL/GenBank/DDBJ whole genome shotgun (WGS) entry which is preliminary data.</text>
</comment>
<accession>A0A9P7YWR8</accession>
<evidence type="ECO:0000313" key="1">
    <source>
        <dbReference type="EMBL" id="KAG9241224.1"/>
    </source>
</evidence>
<dbReference type="SUPFAM" id="SSF51556">
    <property type="entry name" value="Metallo-dependent hydrolases"/>
    <property type="match status" value="1"/>
</dbReference>
<sequence>MTSQIVPQHAAKTSFSNFHGVHLPNKPPNSLWNLSCKDGLISEISEYEADAKSQPDGRFVAPSLCHPHIHLDKCFLLSHEKYADLEIEKGDFAEALSLTNEAKARFEHDDLVERGAALIEESIGFGVTSMRAYVEVDATVGMVCLHAGLVLKEQFRERCYVQICVFAQDPIFTYDDGGVSMRSLLEKALQKPGVEAFGCTPYVEEGVSAFEGSFGRNLEHNIKWTIAMAMIHNLHLDFHIDYNLDPIQKVSIYTALDNLKAASWPTTTQKELRTVVFGHCTRLTLFTADEWRSLRERVGVLPVSFVGLPTSDLFMMGRKSGEGEERVRGTLRIPQMIQTFGFNAAIGINNVGNAFTPYGSCDPVSLAGFCVGVYQAGTKADAEVLYQCVSGRAKMAIGVLPWDESSSKLELKVGNRADFVAFGRKSGGGVDSIRARKSIQNVVNDAGHERETIYVGTITSP</sequence>
<organism evidence="1 2">
    <name type="scientific">Calycina marina</name>
    <dbReference type="NCBI Taxonomy" id="1763456"/>
    <lineage>
        <taxon>Eukaryota</taxon>
        <taxon>Fungi</taxon>
        <taxon>Dikarya</taxon>
        <taxon>Ascomycota</taxon>
        <taxon>Pezizomycotina</taxon>
        <taxon>Leotiomycetes</taxon>
        <taxon>Helotiales</taxon>
        <taxon>Pezizellaceae</taxon>
        <taxon>Calycina</taxon>
    </lineage>
</organism>
<gene>
    <name evidence="1" type="ORF">BJ878DRAFT_521759</name>
</gene>
<keyword evidence="2" id="KW-1185">Reference proteome</keyword>
<dbReference type="PANTHER" id="PTHR32027">
    <property type="entry name" value="CYTOSINE DEAMINASE"/>
    <property type="match status" value="1"/>
</dbReference>
<reference evidence="1" key="1">
    <citation type="journal article" date="2021" name="IMA Fungus">
        <title>Genomic characterization of three marine fungi, including Emericellopsis atlantica sp. nov. with signatures of a generalist lifestyle and marine biomass degradation.</title>
        <authorList>
            <person name="Hagestad O.C."/>
            <person name="Hou L."/>
            <person name="Andersen J.H."/>
            <person name="Hansen E.H."/>
            <person name="Altermark B."/>
            <person name="Li C."/>
            <person name="Kuhnert E."/>
            <person name="Cox R.J."/>
            <person name="Crous P.W."/>
            <person name="Spatafora J.W."/>
            <person name="Lail K."/>
            <person name="Amirebrahimi M."/>
            <person name="Lipzen A."/>
            <person name="Pangilinan J."/>
            <person name="Andreopoulos W."/>
            <person name="Hayes R.D."/>
            <person name="Ng V."/>
            <person name="Grigoriev I.V."/>
            <person name="Jackson S.A."/>
            <person name="Sutton T.D.S."/>
            <person name="Dobson A.D.W."/>
            <person name="Rama T."/>
        </authorList>
    </citation>
    <scope>NUCLEOTIDE SEQUENCE</scope>
    <source>
        <strain evidence="1">TRa3180A</strain>
    </source>
</reference>
<evidence type="ECO:0008006" key="3">
    <source>
        <dbReference type="Google" id="ProtNLM"/>
    </source>
</evidence>
<dbReference type="PANTHER" id="PTHR32027:SF0">
    <property type="entry name" value="CYTOSINE DEAMINASE"/>
    <property type="match status" value="1"/>
</dbReference>
<name>A0A9P7YWR8_9HELO</name>
<dbReference type="AlphaFoldDB" id="A0A9P7YWR8"/>
<dbReference type="GO" id="GO:0016814">
    <property type="term" value="F:hydrolase activity, acting on carbon-nitrogen (but not peptide) bonds, in cyclic amidines"/>
    <property type="evidence" value="ECO:0007669"/>
    <property type="project" value="TreeGrafter"/>
</dbReference>